<name>A0A4S8EYI2_9BURK</name>
<evidence type="ECO:0000256" key="1">
    <source>
        <dbReference type="ARBA" id="ARBA00004635"/>
    </source>
</evidence>
<sequence>MTKTMQWVAAAVLSLSASAWAAGPLKVGVSAVTAPSLEAAAQEARRQGLDVQVVEFSDWTAPNAALNAGDLDANFFQHLPFLGNAIEKAGYQLRPVGVGLLTNIGVFSRKYTSLSAIPEGATVSVYDDVTNQGRHLLFLQKLGLIELKDPSNRFSTIHDIAHNPKKLKLIEIPGPQLARALADVDMAVGAPLYFVAAGQLDVASSGLAYSGAEDVQYAIHFVARKNANGSDAVDPRLQQLIDIYQNSDVVRQKIFETQGRDARLYSLPWLNEAKQGQGGAATAQPAGAQRANQ</sequence>
<dbReference type="OrthoDB" id="9812878at2"/>
<feature type="chain" id="PRO_5020944634" evidence="7">
    <location>
        <begin position="22"/>
        <end position="293"/>
    </location>
</feature>
<evidence type="ECO:0000313" key="9">
    <source>
        <dbReference type="Proteomes" id="UP000308917"/>
    </source>
</evidence>
<evidence type="ECO:0000256" key="4">
    <source>
        <dbReference type="ARBA" id="ARBA00023136"/>
    </source>
</evidence>
<keyword evidence="9" id="KW-1185">Reference proteome</keyword>
<keyword evidence="3 7" id="KW-0732">Signal</keyword>
<comment type="similarity">
    <text evidence="2">Belongs to the NlpA lipoprotein family.</text>
</comment>
<keyword evidence="6" id="KW-0449">Lipoprotein</keyword>
<dbReference type="PANTHER" id="PTHR30429">
    <property type="entry name" value="D-METHIONINE-BINDING LIPOPROTEIN METQ"/>
    <property type="match status" value="1"/>
</dbReference>
<evidence type="ECO:0000313" key="8">
    <source>
        <dbReference type="EMBL" id="THT99977.1"/>
    </source>
</evidence>
<dbReference type="AlphaFoldDB" id="A0A4S8EYI2"/>
<dbReference type="Gene3D" id="3.40.190.10">
    <property type="entry name" value="Periplasmic binding protein-like II"/>
    <property type="match status" value="2"/>
</dbReference>
<keyword evidence="4" id="KW-0472">Membrane</keyword>
<evidence type="ECO:0000256" key="3">
    <source>
        <dbReference type="ARBA" id="ARBA00022729"/>
    </source>
</evidence>
<evidence type="ECO:0000256" key="7">
    <source>
        <dbReference type="SAM" id="SignalP"/>
    </source>
</evidence>
<dbReference type="GO" id="GO:0016020">
    <property type="term" value="C:membrane"/>
    <property type="evidence" value="ECO:0007669"/>
    <property type="project" value="UniProtKB-SubCell"/>
</dbReference>
<evidence type="ECO:0000256" key="2">
    <source>
        <dbReference type="ARBA" id="ARBA00008973"/>
    </source>
</evidence>
<dbReference type="SUPFAM" id="SSF53850">
    <property type="entry name" value="Periplasmic binding protein-like II"/>
    <property type="match status" value="1"/>
</dbReference>
<feature type="signal peptide" evidence="7">
    <location>
        <begin position="1"/>
        <end position="21"/>
    </location>
</feature>
<gene>
    <name evidence="8" type="ORF">E9531_11515</name>
</gene>
<dbReference type="Proteomes" id="UP000308917">
    <property type="component" value="Unassembled WGS sequence"/>
</dbReference>
<comment type="subcellular location">
    <subcellularLocation>
        <location evidence="1">Membrane</location>
        <topology evidence="1">Lipid-anchor</topology>
    </subcellularLocation>
</comment>
<reference evidence="8 9" key="1">
    <citation type="journal article" date="2015" name="Antonie Van Leeuwenhoek">
        <title>Lampropedia puyangensis sp. nov., isolated from symptomatic bark of Populus ? euramericana canker and emended description of Lampropedia hyalina (Ehrenberg 1832) Lee et al. 2004.</title>
        <authorList>
            <person name="Li Y."/>
            <person name="Wang T."/>
            <person name="Piao C.G."/>
            <person name="Wang L.F."/>
            <person name="Tian G.Z."/>
            <person name="Zhu T.H."/>
            <person name="Guo M.W."/>
        </authorList>
    </citation>
    <scope>NUCLEOTIDE SEQUENCE [LARGE SCALE GENOMIC DNA]</scope>
    <source>
        <strain evidence="8 9">2-bin</strain>
    </source>
</reference>
<comment type="caution">
    <text evidence="8">The sequence shown here is derived from an EMBL/GenBank/DDBJ whole genome shotgun (WGS) entry which is preliminary data.</text>
</comment>
<keyword evidence="5" id="KW-0564">Palmitate</keyword>
<dbReference type="PANTHER" id="PTHR30429:SF1">
    <property type="entry name" value="D-METHIONINE-BINDING LIPOPROTEIN METQ-RELATED"/>
    <property type="match status" value="1"/>
</dbReference>
<organism evidence="8 9">
    <name type="scientific">Lampropedia puyangensis</name>
    <dbReference type="NCBI Taxonomy" id="1330072"/>
    <lineage>
        <taxon>Bacteria</taxon>
        <taxon>Pseudomonadati</taxon>
        <taxon>Pseudomonadota</taxon>
        <taxon>Betaproteobacteria</taxon>
        <taxon>Burkholderiales</taxon>
        <taxon>Comamonadaceae</taxon>
        <taxon>Lampropedia</taxon>
    </lineage>
</organism>
<accession>A0A4S8EYI2</accession>
<protein>
    <submittedName>
        <fullName evidence="8">MetQ/NlpA family ABC transporter substrate-binding protein</fullName>
    </submittedName>
</protein>
<evidence type="ECO:0000256" key="6">
    <source>
        <dbReference type="ARBA" id="ARBA00023288"/>
    </source>
</evidence>
<evidence type="ECO:0000256" key="5">
    <source>
        <dbReference type="ARBA" id="ARBA00023139"/>
    </source>
</evidence>
<proteinExistence type="inferred from homology"/>
<dbReference type="EMBL" id="STFG01000012">
    <property type="protein sequence ID" value="THT99977.1"/>
    <property type="molecule type" value="Genomic_DNA"/>
</dbReference>
<dbReference type="Pfam" id="PF03180">
    <property type="entry name" value="Lipoprotein_9"/>
    <property type="match status" value="1"/>
</dbReference>
<dbReference type="InterPro" id="IPR004872">
    <property type="entry name" value="Lipoprotein_NlpA"/>
</dbReference>